<dbReference type="RefSeq" id="XP_066084733.1">
    <property type="nucleotide sequence ID" value="XM_066228636.1"/>
</dbReference>
<keyword evidence="4" id="KW-0472">Membrane</keyword>
<dbReference type="SMART" id="SM00563">
    <property type="entry name" value="PlsC"/>
    <property type="match status" value="1"/>
</dbReference>
<dbReference type="CDD" id="cd07990">
    <property type="entry name" value="LPLAT_LCLAT1-like"/>
    <property type="match status" value="1"/>
</dbReference>
<evidence type="ECO:0000256" key="1">
    <source>
        <dbReference type="ARBA" id="ARBA00008655"/>
    </source>
</evidence>
<evidence type="ECO:0000313" key="7">
    <source>
        <dbReference type="Proteomes" id="UP001358614"/>
    </source>
</evidence>
<protein>
    <recommendedName>
        <fullName evidence="5">Phospholipid/glycerol acyltransferase domain-containing protein</fullName>
    </recommendedName>
</protein>
<dbReference type="GO" id="GO:0003841">
    <property type="term" value="F:1-acylglycerol-3-phosphate O-acyltransferase activity"/>
    <property type="evidence" value="ECO:0007669"/>
    <property type="project" value="TreeGrafter"/>
</dbReference>
<dbReference type="GeneID" id="91103662"/>
<organism evidence="6 7">
    <name type="scientific">Kwoniella europaea PYCC6329</name>
    <dbReference type="NCBI Taxonomy" id="1423913"/>
    <lineage>
        <taxon>Eukaryota</taxon>
        <taxon>Fungi</taxon>
        <taxon>Dikarya</taxon>
        <taxon>Basidiomycota</taxon>
        <taxon>Agaricomycotina</taxon>
        <taxon>Tremellomycetes</taxon>
        <taxon>Tremellales</taxon>
        <taxon>Cryptococcaceae</taxon>
        <taxon>Kwoniella</taxon>
    </lineage>
</organism>
<dbReference type="KEGG" id="ker:91103662"/>
<dbReference type="InterPro" id="IPR032098">
    <property type="entry name" value="Acyltransf_C"/>
</dbReference>
<accession>A0AAX4KK35</accession>
<dbReference type="Pfam" id="PF16076">
    <property type="entry name" value="Acyltransf_C"/>
    <property type="match status" value="1"/>
</dbReference>
<dbReference type="PANTHER" id="PTHR10983">
    <property type="entry name" value="1-ACYLGLYCEROL-3-PHOSPHATE ACYLTRANSFERASE-RELATED"/>
    <property type="match status" value="1"/>
</dbReference>
<evidence type="ECO:0000259" key="5">
    <source>
        <dbReference type="SMART" id="SM00563"/>
    </source>
</evidence>
<feature type="domain" description="Phospholipid/glycerol acyltransferase" evidence="5">
    <location>
        <begin position="81"/>
        <end position="203"/>
    </location>
</feature>
<evidence type="ECO:0000256" key="2">
    <source>
        <dbReference type="ARBA" id="ARBA00022679"/>
    </source>
</evidence>
<comment type="similarity">
    <text evidence="1">Belongs to the 1-acyl-sn-glycerol-3-phosphate acyltransferase family.</text>
</comment>
<evidence type="ECO:0000313" key="6">
    <source>
        <dbReference type="EMBL" id="WWD06766.1"/>
    </source>
</evidence>
<dbReference type="AlphaFoldDB" id="A0AAX4KK35"/>
<dbReference type="GO" id="GO:0012505">
    <property type="term" value="C:endomembrane system"/>
    <property type="evidence" value="ECO:0007669"/>
    <property type="project" value="TreeGrafter"/>
</dbReference>
<evidence type="ECO:0000256" key="4">
    <source>
        <dbReference type="SAM" id="Phobius"/>
    </source>
</evidence>
<evidence type="ECO:0000256" key="3">
    <source>
        <dbReference type="ARBA" id="ARBA00023315"/>
    </source>
</evidence>
<gene>
    <name evidence="6" type="ORF">V865_004861</name>
</gene>
<dbReference type="Pfam" id="PF01553">
    <property type="entry name" value="Acyltransferase"/>
    <property type="match status" value="1"/>
</dbReference>
<feature type="transmembrane region" description="Helical" evidence="4">
    <location>
        <begin position="7"/>
        <end position="31"/>
    </location>
</feature>
<dbReference type="SUPFAM" id="SSF69593">
    <property type="entry name" value="Glycerol-3-phosphate (1)-acyltransferase"/>
    <property type="match status" value="1"/>
</dbReference>
<dbReference type="Proteomes" id="UP001358614">
    <property type="component" value="Chromosome 1"/>
</dbReference>
<dbReference type="InterPro" id="IPR002123">
    <property type="entry name" value="Plipid/glycerol_acylTrfase"/>
</dbReference>
<proteinExistence type="inferred from homology"/>
<keyword evidence="4" id="KW-1133">Transmembrane helix</keyword>
<keyword evidence="3" id="KW-0012">Acyltransferase</keyword>
<keyword evidence="7" id="KW-1185">Reference proteome</keyword>
<name>A0AAX4KK35_9TREE</name>
<dbReference type="EMBL" id="CP144089">
    <property type="protein sequence ID" value="WWD06766.1"/>
    <property type="molecule type" value="Genomic_DNA"/>
</dbReference>
<reference evidence="6 7" key="1">
    <citation type="submission" date="2024-01" db="EMBL/GenBank/DDBJ databases">
        <title>Comparative genomics of Cryptococcus and Kwoniella reveals pathogenesis evolution and contrasting modes of karyotype evolution via chromosome fusion or intercentromeric recombination.</title>
        <authorList>
            <person name="Coelho M.A."/>
            <person name="David-Palma M."/>
            <person name="Shea T."/>
            <person name="Bowers K."/>
            <person name="McGinley-Smith S."/>
            <person name="Mohammad A.W."/>
            <person name="Gnirke A."/>
            <person name="Yurkov A.M."/>
            <person name="Nowrousian M."/>
            <person name="Sun S."/>
            <person name="Cuomo C.A."/>
            <person name="Heitman J."/>
        </authorList>
    </citation>
    <scope>NUCLEOTIDE SEQUENCE [LARGE SCALE GENOMIC DNA]</scope>
    <source>
        <strain evidence="6 7">PYCC6329</strain>
    </source>
</reference>
<keyword evidence="4" id="KW-0812">Transmembrane</keyword>
<dbReference type="PANTHER" id="PTHR10983:SF24">
    <property type="entry name" value="1-ACYLGLYCEROL-3-PHOSPHATE O-ACYLTRANSFERASE 3, ISOFORM E-RELATED"/>
    <property type="match status" value="1"/>
</dbReference>
<sequence length="322" mass="37698">MTITLRLVFHTVNLIFLVSLANICLLFALLVKPFSEDKSWELVCWAGNWFWTYMQNHWENTLNAKGAVEVSGDEIPERESAFIITNHLGYSDYYLFHYLSSRAKMMGNSRYFVKKEILRIPFFGLTFWSMGMILVSRNWTNDQRLIEQAFKRVKENHHPCWIVLCPEGTRRTDSKILRSQAFARQKGKDELQHVLFPRTKGFVSTVQALRTSHIKYIYDLTLLYQSPDNGNNKWKVPSLADQLNCKDLTKKGYRYKIHVKRIAISELPQDEESLRSWCEDRWKQKDDLLDKWMNDSKLSNGNGIKAKMGINGVNGFDHHIGH</sequence>
<keyword evidence="2" id="KW-0808">Transferase</keyword>